<dbReference type="NCBIfam" id="TIGR01853">
    <property type="entry name" value="lipid_A_lpxD"/>
    <property type="match status" value="1"/>
</dbReference>
<dbReference type="PANTHER" id="PTHR43378">
    <property type="entry name" value="UDP-3-O-ACYLGLUCOSAMINE N-ACYLTRANSFERASE"/>
    <property type="match status" value="1"/>
</dbReference>
<name>A0A1Z4LPS1_9CYAN</name>
<sequence length="347" mass="36961">MKFSEIVNKLGETAIDSSLNSFPDLDPEINALAAIDEATPGTISYIEGAKFASAIDTTTANALVLPADESLHSKAREKGIAWIAAKEPRLLFAKTINIFYQPWQPVAEIHQSAVIHESAKIGKDVYIGAHVVIQQNVEIGDNVCIHPNVTIYPDVKIGDRTILHANCAIHERSRIGSDCVIHSGTVIGAEGFGFVPTTEGWFKMEQSGYTVLEDKVEIGSNSAVDRPAVGETRIGSNTVIDNLVQIGHGTKIGSGCAIAGQSATAGGVKIGNRVILAGQSGVANQVKIGDGAIVSAKAGVHTNVSPGEIVSGNPAIPYKIYLKSSAIIQKLPEIYQYIRKLQRKFKE</sequence>
<dbReference type="HAMAP" id="MF_00523">
    <property type="entry name" value="LpxD"/>
    <property type="match status" value="1"/>
</dbReference>
<keyword evidence="6 7" id="KW-0012">Acyltransferase</keyword>
<feature type="domain" description="UDP-3-O-[3-hydroxymyristoyl] glucosamine N-acyltransferase non-repeat region" evidence="8">
    <location>
        <begin position="26"/>
        <end position="97"/>
    </location>
</feature>
<comment type="subunit">
    <text evidence="7">Homotrimer.</text>
</comment>
<keyword evidence="3 7" id="KW-0808">Transferase</keyword>
<protein>
    <recommendedName>
        <fullName evidence="7">UDP-3-O-acylglucosamine N-acyltransferase</fullName>
        <ecNumber evidence="7">2.3.1.191</ecNumber>
    </recommendedName>
</protein>
<accession>A0A1Z4LPS1</accession>
<evidence type="ECO:0000256" key="3">
    <source>
        <dbReference type="ARBA" id="ARBA00022679"/>
    </source>
</evidence>
<evidence type="ECO:0000256" key="6">
    <source>
        <dbReference type="ARBA" id="ARBA00023315"/>
    </source>
</evidence>
<comment type="similarity">
    <text evidence="7">Belongs to the transferase hexapeptide repeat family. LpxD subfamily.</text>
</comment>
<dbReference type="GO" id="GO:0016020">
    <property type="term" value="C:membrane"/>
    <property type="evidence" value="ECO:0007669"/>
    <property type="project" value="GOC"/>
</dbReference>
<reference evidence="10 11" key="1">
    <citation type="submission" date="2017-06" db="EMBL/GenBank/DDBJ databases">
        <title>Genome sequencing of cyanobaciteial culture collection at National Institute for Environmental Studies (NIES).</title>
        <authorList>
            <person name="Hirose Y."/>
            <person name="Shimura Y."/>
            <person name="Fujisawa T."/>
            <person name="Nakamura Y."/>
            <person name="Kawachi M."/>
        </authorList>
    </citation>
    <scope>NUCLEOTIDE SEQUENCE [LARGE SCALE GENOMIC DNA]</scope>
    <source>
        <strain evidence="10 11">NIES-267</strain>
    </source>
</reference>
<keyword evidence="11" id="KW-1185">Reference proteome</keyword>
<dbReference type="EMBL" id="AP018227">
    <property type="protein sequence ID" value="BAY83217.1"/>
    <property type="molecule type" value="Genomic_DNA"/>
</dbReference>
<evidence type="ECO:0000256" key="2">
    <source>
        <dbReference type="ARBA" id="ARBA00022556"/>
    </source>
</evidence>
<gene>
    <name evidence="7" type="primary">lpxD</name>
    <name evidence="10" type="ORF">NIES267_27040</name>
</gene>
<evidence type="ECO:0000259" key="8">
    <source>
        <dbReference type="Pfam" id="PF04613"/>
    </source>
</evidence>
<dbReference type="GO" id="GO:0031470">
    <property type="term" value="C:carboxysome"/>
    <property type="evidence" value="ECO:0007669"/>
    <property type="project" value="UniProtKB-ARBA"/>
</dbReference>
<comment type="function">
    <text evidence="7">Catalyzes the N-acylation of UDP-3-O-acylglucosamine using 3-hydroxyacyl-ACP as the acyl donor. Is involved in the biosynthesis of lipid A, a phosphorylated glycolipid that anchors the lipopolysaccharide to the outer membrane of the cell.</text>
</comment>
<dbReference type="UniPathway" id="UPA00973"/>
<evidence type="ECO:0000313" key="11">
    <source>
        <dbReference type="Proteomes" id="UP000218418"/>
    </source>
</evidence>
<dbReference type="GO" id="GO:0043886">
    <property type="term" value="F:structural constituent of carboxysome shell"/>
    <property type="evidence" value="ECO:0007669"/>
    <property type="project" value="UniProtKB-ARBA"/>
</dbReference>
<keyword evidence="1 7" id="KW-0444">Lipid biosynthesis</keyword>
<evidence type="ECO:0000256" key="4">
    <source>
        <dbReference type="ARBA" id="ARBA00022737"/>
    </source>
</evidence>
<evidence type="ECO:0000313" key="10">
    <source>
        <dbReference type="EMBL" id="BAY83217.1"/>
    </source>
</evidence>
<dbReference type="NCBIfam" id="NF002060">
    <property type="entry name" value="PRK00892.1"/>
    <property type="match status" value="1"/>
</dbReference>
<dbReference type="Pfam" id="PF04613">
    <property type="entry name" value="LpxD"/>
    <property type="match status" value="1"/>
</dbReference>
<dbReference type="Proteomes" id="UP000218418">
    <property type="component" value="Chromosome"/>
</dbReference>
<dbReference type="GO" id="GO:0016410">
    <property type="term" value="F:N-acyltransferase activity"/>
    <property type="evidence" value="ECO:0007669"/>
    <property type="project" value="InterPro"/>
</dbReference>
<dbReference type="Gene3D" id="2.160.10.10">
    <property type="entry name" value="Hexapeptide repeat proteins"/>
    <property type="match status" value="1"/>
</dbReference>
<keyword evidence="2 7" id="KW-0441">Lipid A biosynthesis</keyword>
<organism evidence="10 11">
    <name type="scientific">Calothrix parasitica NIES-267</name>
    <dbReference type="NCBI Taxonomy" id="1973488"/>
    <lineage>
        <taxon>Bacteria</taxon>
        <taxon>Bacillati</taxon>
        <taxon>Cyanobacteriota</taxon>
        <taxon>Cyanophyceae</taxon>
        <taxon>Nostocales</taxon>
        <taxon>Calotrichaceae</taxon>
        <taxon>Calothrix</taxon>
    </lineage>
</organism>
<dbReference type="InterPro" id="IPR001451">
    <property type="entry name" value="Hexapep"/>
</dbReference>
<dbReference type="InterPro" id="IPR020573">
    <property type="entry name" value="UDP_GlcNAc_AcTrfase_non-rep"/>
</dbReference>
<evidence type="ECO:0000256" key="7">
    <source>
        <dbReference type="HAMAP-Rule" id="MF_00523"/>
    </source>
</evidence>
<feature type="domain" description="Mannose-1-phosphate guanyltransferase C-terminal" evidence="9">
    <location>
        <begin position="111"/>
        <end position="190"/>
    </location>
</feature>
<dbReference type="AlphaFoldDB" id="A0A1Z4LPS1"/>
<dbReference type="Pfam" id="PF00132">
    <property type="entry name" value="Hexapep"/>
    <property type="match status" value="1"/>
</dbReference>
<keyword evidence="4 7" id="KW-0677">Repeat</keyword>
<dbReference type="EC" id="2.3.1.191" evidence="7"/>
<dbReference type="GO" id="GO:0103118">
    <property type="term" value="F:UDP-3-O-[(3R)-3-hydroxyacyl]-glucosamine N-acyltransferase activity"/>
    <property type="evidence" value="ECO:0007669"/>
    <property type="project" value="UniProtKB-EC"/>
</dbReference>
<dbReference type="InterPro" id="IPR007691">
    <property type="entry name" value="LpxD"/>
</dbReference>
<evidence type="ECO:0000256" key="5">
    <source>
        <dbReference type="ARBA" id="ARBA00023098"/>
    </source>
</evidence>
<evidence type="ECO:0000256" key="1">
    <source>
        <dbReference type="ARBA" id="ARBA00022516"/>
    </source>
</evidence>
<proteinExistence type="inferred from homology"/>
<dbReference type="OrthoDB" id="9784739at2"/>
<dbReference type="PANTHER" id="PTHR43378:SF2">
    <property type="entry name" value="UDP-3-O-ACYLGLUCOSAMINE N-ACYLTRANSFERASE 1, MITOCHONDRIAL-RELATED"/>
    <property type="match status" value="1"/>
</dbReference>
<dbReference type="Pfam" id="PF25087">
    <property type="entry name" value="GMPPB_C"/>
    <property type="match status" value="1"/>
</dbReference>
<comment type="pathway">
    <text evidence="7">Bacterial outer membrane biogenesis; LPS lipid A biosynthesis.</text>
</comment>
<dbReference type="CDD" id="cd03352">
    <property type="entry name" value="LbH_LpxD"/>
    <property type="match status" value="1"/>
</dbReference>
<dbReference type="InterPro" id="IPR011004">
    <property type="entry name" value="Trimer_LpxA-like_sf"/>
</dbReference>
<dbReference type="SUPFAM" id="SSF51161">
    <property type="entry name" value="Trimeric LpxA-like enzymes"/>
    <property type="match status" value="1"/>
</dbReference>
<dbReference type="GO" id="GO:0009245">
    <property type="term" value="P:lipid A biosynthetic process"/>
    <property type="evidence" value="ECO:0007669"/>
    <property type="project" value="UniProtKB-UniRule"/>
</dbReference>
<dbReference type="InterPro" id="IPR056729">
    <property type="entry name" value="GMPPB_C"/>
</dbReference>
<comment type="catalytic activity">
    <reaction evidence="7">
        <text>a UDP-3-O-[(3R)-3-hydroxyacyl]-alpha-D-glucosamine + a (3R)-hydroxyacyl-[ACP] = a UDP-2-N,3-O-bis[(3R)-3-hydroxyacyl]-alpha-D-glucosamine + holo-[ACP] + H(+)</text>
        <dbReference type="Rhea" id="RHEA:53836"/>
        <dbReference type="Rhea" id="RHEA-COMP:9685"/>
        <dbReference type="Rhea" id="RHEA-COMP:9945"/>
        <dbReference type="ChEBI" id="CHEBI:15378"/>
        <dbReference type="ChEBI" id="CHEBI:64479"/>
        <dbReference type="ChEBI" id="CHEBI:78827"/>
        <dbReference type="ChEBI" id="CHEBI:137740"/>
        <dbReference type="ChEBI" id="CHEBI:137748"/>
        <dbReference type="EC" id="2.3.1.191"/>
    </reaction>
</comment>
<evidence type="ECO:0000259" key="9">
    <source>
        <dbReference type="Pfam" id="PF25087"/>
    </source>
</evidence>
<keyword evidence="5 7" id="KW-0443">Lipid metabolism</keyword>
<dbReference type="Gene3D" id="3.40.1390.10">
    <property type="entry name" value="MurE/MurF, N-terminal domain"/>
    <property type="match status" value="1"/>
</dbReference>
<feature type="active site" description="Proton acceptor" evidence="7">
    <location>
        <position position="248"/>
    </location>
</feature>